<accession>G9WFG6</accession>
<dbReference type="PATRIC" id="fig|1045004.4.peg.1019"/>
<dbReference type="HOGENOM" id="CLU_1193889_0_0_9"/>
<keyword evidence="1" id="KW-1133">Transmembrane helix</keyword>
<dbReference type="STRING" id="336988.NT96_06280"/>
<evidence type="ECO:0000313" key="2">
    <source>
        <dbReference type="EMBL" id="EHN59123.1"/>
    </source>
</evidence>
<comment type="caution">
    <text evidence="2">The sequence shown here is derived from an EMBL/GenBank/DDBJ whole genome shotgun (WGS) entry which is preliminary data.</text>
</comment>
<keyword evidence="3" id="KW-1185">Reference proteome</keyword>
<evidence type="ECO:0000313" key="3">
    <source>
        <dbReference type="Proteomes" id="UP000004959"/>
    </source>
</evidence>
<organism evidence="2 3">
    <name type="scientific">Oenococcus kitaharae DSM 17330</name>
    <dbReference type="NCBI Taxonomy" id="1045004"/>
    <lineage>
        <taxon>Bacteria</taxon>
        <taxon>Bacillati</taxon>
        <taxon>Bacillota</taxon>
        <taxon>Bacilli</taxon>
        <taxon>Lactobacillales</taxon>
        <taxon>Lactobacillaceae</taxon>
        <taxon>Oenococcus</taxon>
    </lineage>
</organism>
<sequence>MIGHVKKLIMFASGMIFLVVLFSLFFYLYNQPNSQLARRDAAIIYRGALTNRLDSAYIYSGRPVNKSDYIHSIQINLGRNLVLSPSLTYKKIHYQRQAVLHDIAGKMYRLQFSKRPVSLGRILLNNTHTARVDYQVQKIDLGRILDHLISLSENDLTKAQRSPRLSNLSQSQIALLQYILISNNWRRYIATYNGKAPIVRSSFTMVFDPRKKRFVIDRKTLQLIQSSGVSDE</sequence>
<name>G9WFG6_9LACO</name>
<gene>
    <name evidence="2" type="ORF">OKIT_1020</name>
</gene>
<dbReference type="OrthoDB" id="2151831at2"/>
<dbReference type="EMBL" id="AFVZ01000001">
    <property type="protein sequence ID" value="EHN59123.1"/>
    <property type="molecule type" value="Genomic_DNA"/>
</dbReference>
<evidence type="ECO:0000256" key="1">
    <source>
        <dbReference type="SAM" id="Phobius"/>
    </source>
</evidence>
<dbReference type="RefSeq" id="WP_007745845.1">
    <property type="nucleotide sequence ID" value="NZ_CM001398.1"/>
</dbReference>
<proteinExistence type="predicted"/>
<keyword evidence="1" id="KW-0472">Membrane</keyword>
<protein>
    <submittedName>
        <fullName evidence="2">Uncharacterized protein</fullName>
    </submittedName>
</protein>
<dbReference type="Proteomes" id="UP000004959">
    <property type="component" value="Chromosome"/>
</dbReference>
<reference evidence="2 3" key="1">
    <citation type="journal article" date="2012" name="PLoS ONE">
        <title>Functional divergence in the genus oenococcus as predicted by genome sequencing of the newly-described species, Oenococcus kitaharae.</title>
        <authorList>
            <person name="Borneman A.R."/>
            <person name="McCarthy J.M."/>
            <person name="Chambers P.J."/>
            <person name="Bartowsky E.J."/>
        </authorList>
    </citation>
    <scope>NUCLEOTIDE SEQUENCE [LARGE SCALE GENOMIC DNA]</scope>
    <source>
        <strain evidence="3">DSM17330</strain>
    </source>
</reference>
<feature type="transmembrane region" description="Helical" evidence="1">
    <location>
        <begin position="7"/>
        <end position="29"/>
    </location>
</feature>
<dbReference type="AlphaFoldDB" id="G9WFG6"/>
<keyword evidence="1" id="KW-0812">Transmembrane</keyword>